<comment type="caution">
    <text evidence="6">The sequence shown here is derived from an EMBL/GenBank/DDBJ whole genome shotgun (WGS) entry which is preliminary data.</text>
</comment>
<sequence>MDLESVEIVFAQKLACGEPPVRKRALNQLRLWIETQSKADAGFNEESLMRLCKGLHYVFWMQDKPLLQEELADRISNLLKSFHTDAQSQKYVRCLFVALSNQWPSMDRWRMDKFLMLFRRILRATFARMRELKWTSAESDRYFEVLRATFISVESKVLDSLKYHFASIFLDELDEAGGVPNDVATKYISAFAHALAEKNSGYLFDSFIDEIFLTILNEKTATVIARDDEEEQEMIGEKPEGGFDIDYAHFAKLFFDLGKSPEVNSKRRQRLYKLSEQFERAAADKDPFPHIEKKDKEYEPVKRQMRRKKKRSSGPAKKIKKKARKGKSQQAVLA</sequence>
<evidence type="ECO:0000256" key="5">
    <source>
        <dbReference type="SAM" id="MobiDB-lite"/>
    </source>
</evidence>
<dbReference type="GO" id="GO:0030688">
    <property type="term" value="C:preribosome, small subunit precursor"/>
    <property type="evidence" value="ECO:0007669"/>
    <property type="project" value="InterPro"/>
</dbReference>
<evidence type="ECO:0000256" key="3">
    <source>
        <dbReference type="ARBA" id="ARBA00022552"/>
    </source>
</evidence>
<dbReference type="PANTHER" id="PTHR13026">
    <property type="entry name" value="NNP-1 PROTEIN NOVEL NUCLEAR PROTEIN 1 NOP52"/>
    <property type="match status" value="1"/>
</dbReference>
<reference evidence="6" key="1">
    <citation type="submission" date="2023-06" db="EMBL/GenBank/DDBJ databases">
        <title>Genomic analysis of the entomopathogenic nematode Steinernema hermaphroditum.</title>
        <authorList>
            <person name="Schwarz E.M."/>
            <person name="Heppert J.K."/>
            <person name="Baniya A."/>
            <person name="Schwartz H.T."/>
            <person name="Tan C.-H."/>
            <person name="Antoshechkin I."/>
            <person name="Sternberg P.W."/>
            <person name="Goodrich-Blair H."/>
            <person name="Dillman A.R."/>
        </authorList>
    </citation>
    <scope>NUCLEOTIDE SEQUENCE</scope>
    <source>
        <strain evidence="6">PS9179</strain>
        <tissue evidence="6">Whole animal</tissue>
    </source>
</reference>
<evidence type="ECO:0000256" key="2">
    <source>
        <dbReference type="ARBA" id="ARBA00006374"/>
    </source>
</evidence>
<dbReference type="GO" id="GO:0006364">
    <property type="term" value="P:rRNA processing"/>
    <property type="evidence" value="ECO:0007669"/>
    <property type="project" value="UniProtKB-KW"/>
</dbReference>
<organism evidence="6 7">
    <name type="scientific">Steinernema hermaphroditum</name>
    <dbReference type="NCBI Taxonomy" id="289476"/>
    <lineage>
        <taxon>Eukaryota</taxon>
        <taxon>Metazoa</taxon>
        <taxon>Ecdysozoa</taxon>
        <taxon>Nematoda</taxon>
        <taxon>Chromadorea</taxon>
        <taxon>Rhabditida</taxon>
        <taxon>Tylenchina</taxon>
        <taxon>Panagrolaimomorpha</taxon>
        <taxon>Strongyloidoidea</taxon>
        <taxon>Steinernematidae</taxon>
        <taxon>Steinernema</taxon>
    </lineage>
</organism>
<keyword evidence="4" id="KW-0539">Nucleus</keyword>
<dbReference type="EMBL" id="JAUCMV010000003">
    <property type="protein sequence ID" value="KAK0412510.1"/>
    <property type="molecule type" value="Genomic_DNA"/>
</dbReference>
<feature type="region of interest" description="Disordered" evidence="5">
    <location>
        <begin position="283"/>
        <end position="334"/>
    </location>
</feature>
<protein>
    <submittedName>
        <fullName evidence="6">Uncharacterized protein</fullName>
    </submittedName>
</protein>
<name>A0AA39HUT6_9BILA</name>
<keyword evidence="7" id="KW-1185">Reference proteome</keyword>
<dbReference type="GO" id="GO:0005634">
    <property type="term" value="C:nucleus"/>
    <property type="evidence" value="ECO:0007669"/>
    <property type="project" value="UniProtKB-SubCell"/>
</dbReference>
<dbReference type="AlphaFoldDB" id="A0AA39HUT6"/>
<feature type="compositionally biased region" description="Basic residues" evidence="5">
    <location>
        <begin position="303"/>
        <end position="327"/>
    </location>
</feature>
<feature type="compositionally biased region" description="Basic and acidic residues" evidence="5">
    <location>
        <begin position="283"/>
        <end position="302"/>
    </location>
</feature>
<dbReference type="PANTHER" id="PTHR13026:SF0">
    <property type="entry name" value="RIBOSOMAL RNA PROCESSING 1B"/>
    <property type="match status" value="1"/>
</dbReference>
<accession>A0AA39HUT6</accession>
<gene>
    <name evidence="6" type="ORF">QR680_006253</name>
</gene>
<comment type="subcellular location">
    <subcellularLocation>
        <location evidence="1">Nucleus</location>
    </subcellularLocation>
</comment>
<evidence type="ECO:0000256" key="1">
    <source>
        <dbReference type="ARBA" id="ARBA00004123"/>
    </source>
</evidence>
<dbReference type="Pfam" id="PF05997">
    <property type="entry name" value="Nop52"/>
    <property type="match status" value="1"/>
</dbReference>
<evidence type="ECO:0000313" key="7">
    <source>
        <dbReference type="Proteomes" id="UP001175271"/>
    </source>
</evidence>
<keyword evidence="3" id="KW-0698">rRNA processing</keyword>
<dbReference type="InterPro" id="IPR010301">
    <property type="entry name" value="RRP1"/>
</dbReference>
<evidence type="ECO:0000256" key="4">
    <source>
        <dbReference type="ARBA" id="ARBA00023242"/>
    </source>
</evidence>
<evidence type="ECO:0000313" key="6">
    <source>
        <dbReference type="EMBL" id="KAK0412510.1"/>
    </source>
</evidence>
<proteinExistence type="inferred from homology"/>
<dbReference type="Proteomes" id="UP001175271">
    <property type="component" value="Unassembled WGS sequence"/>
</dbReference>
<comment type="similarity">
    <text evidence="2">Belongs to the RRP1 family.</text>
</comment>